<evidence type="ECO:0000313" key="3">
    <source>
        <dbReference type="EMBL" id="KAJ3258292.1"/>
    </source>
</evidence>
<protein>
    <submittedName>
        <fullName evidence="3">Kynurenine formamidase</fullName>
    </submittedName>
</protein>
<sequence length="253" mass="28578">MKIIENIPYGGIIHPNRCLDLYIPDKLNESISIAFLVHGGAWCTGDRKDLGPLATELANRGVVTATAGYRLTTKDGKSEIVAPMHTQDVADGLTMLHDRIKEYIHFQPSGVVLHGHSAGAHITGLISLQSGWVSDTVASWIKRNVSSEGIFCIEQLLKEYPSYGDWFLFHAFPDRSTWDRYSLYKKPFRKIPQTIVHSEQDSLLRYALSDEYFKHVSEIPGSDSHLLHGYDHDEVLQAKEFYDLLSGYFVLIQ</sequence>
<accession>A0AAD5Y8S4</accession>
<dbReference type="InterPro" id="IPR029058">
    <property type="entry name" value="AB_hydrolase_fold"/>
</dbReference>
<evidence type="ECO:0000256" key="1">
    <source>
        <dbReference type="ARBA" id="ARBA00022801"/>
    </source>
</evidence>
<feature type="domain" description="BD-FAE-like" evidence="2">
    <location>
        <begin position="19"/>
        <end position="131"/>
    </location>
</feature>
<dbReference type="EMBL" id="JADGKB010000029">
    <property type="protein sequence ID" value="KAJ3258292.1"/>
    <property type="molecule type" value="Genomic_DNA"/>
</dbReference>
<dbReference type="SUPFAM" id="SSF53474">
    <property type="entry name" value="alpha/beta-Hydrolases"/>
    <property type="match status" value="1"/>
</dbReference>
<reference evidence="3" key="1">
    <citation type="submission" date="2020-05" db="EMBL/GenBank/DDBJ databases">
        <title>Phylogenomic resolution of chytrid fungi.</title>
        <authorList>
            <person name="Stajich J.E."/>
            <person name="Amses K."/>
            <person name="Simmons R."/>
            <person name="Seto K."/>
            <person name="Myers J."/>
            <person name="Bonds A."/>
            <person name="Quandt C.A."/>
            <person name="Barry K."/>
            <person name="Liu P."/>
            <person name="Grigoriev I."/>
            <person name="Longcore J.E."/>
            <person name="James T.Y."/>
        </authorList>
    </citation>
    <scope>NUCLEOTIDE SEQUENCE</scope>
    <source>
        <strain evidence="3">PLAUS21</strain>
    </source>
</reference>
<dbReference type="AlphaFoldDB" id="A0AAD5Y8S4"/>
<dbReference type="GO" id="GO:0004061">
    <property type="term" value="F:arylformamidase activity"/>
    <property type="evidence" value="ECO:0007669"/>
    <property type="project" value="TreeGrafter"/>
</dbReference>
<dbReference type="PANTHER" id="PTHR48081:SF33">
    <property type="entry name" value="KYNURENINE FORMAMIDASE"/>
    <property type="match status" value="1"/>
</dbReference>
<comment type="caution">
    <text evidence="3">The sequence shown here is derived from an EMBL/GenBank/DDBJ whole genome shotgun (WGS) entry which is preliminary data.</text>
</comment>
<dbReference type="Pfam" id="PF20434">
    <property type="entry name" value="BD-FAE"/>
    <property type="match status" value="1"/>
</dbReference>
<dbReference type="Gene3D" id="3.40.50.1820">
    <property type="entry name" value="alpha/beta hydrolase"/>
    <property type="match status" value="1"/>
</dbReference>
<evidence type="ECO:0000259" key="2">
    <source>
        <dbReference type="Pfam" id="PF20434"/>
    </source>
</evidence>
<evidence type="ECO:0000313" key="4">
    <source>
        <dbReference type="Proteomes" id="UP001210925"/>
    </source>
</evidence>
<name>A0AAD5Y8S4_9FUNG</name>
<gene>
    <name evidence="3" type="primary">BNA7</name>
    <name evidence="3" type="ORF">HK103_003773</name>
</gene>
<proteinExistence type="predicted"/>
<organism evidence="3 4">
    <name type="scientific">Boothiomyces macroporosus</name>
    <dbReference type="NCBI Taxonomy" id="261099"/>
    <lineage>
        <taxon>Eukaryota</taxon>
        <taxon>Fungi</taxon>
        <taxon>Fungi incertae sedis</taxon>
        <taxon>Chytridiomycota</taxon>
        <taxon>Chytridiomycota incertae sedis</taxon>
        <taxon>Chytridiomycetes</taxon>
        <taxon>Rhizophydiales</taxon>
        <taxon>Terramycetaceae</taxon>
        <taxon>Boothiomyces</taxon>
    </lineage>
</organism>
<dbReference type="InterPro" id="IPR049492">
    <property type="entry name" value="BD-FAE-like_dom"/>
</dbReference>
<keyword evidence="1" id="KW-0378">Hydrolase</keyword>
<keyword evidence="4" id="KW-1185">Reference proteome</keyword>
<dbReference type="Proteomes" id="UP001210925">
    <property type="component" value="Unassembled WGS sequence"/>
</dbReference>
<dbReference type="InterPro" id="IPR050300">
    <property type="entry name" value="GDXG_lipolytic_enzyme"/>
</dbReference>
<dbReference type="PANTHER" id="PTHR48081">
    <property type="entry name" value="AB HYDROLASE SUPERFAMILY PROTEIN C4A8.06C"/>
    <property type="match status" value="1"/>
</dbReference>